<organism evidence="4 5">
    <name type="scientific">Pseudomonas carnis</name>
    <dbReference type="NCBI Taxonomy" id="2487355"/>
    <lineage>
        <taxon>Bacteria</taxon>
        <taxon>Pseudomonadati</taxon>
        <taxon>Pseudomonadota</taxon>
        <taxon>Gammaproteobacteria</taxon>
        <taxon>Pseudomonadales</taxon>
        <taxon>Pseudomonadaceae</taxon>
        <taxon>Pseudomonas</taxon>
    </lineage>
</organism>
<keyword evidence="5" id="KW-1185">Reference proteome</keyword>
<dbReference type="PANTHER" id="PTHR30543:SF21">
    <property type="entry name" value="NAD(P)H-DEPENDENT FMN REDUCTASE LOT6"/>
    <property type="match status" value="1"/>
</dbReference>
<sequence length="218" mass="23293">MQKILREATAKLHVGATNVTEKVDNYVSEPAHQLIVGIGGTTRPGSSTERALRMALKAAEEQGARTILFDGPFLASLSMYDPASERNDAEREFIEAVRSADGLIIASPAYHGGLSGLVKNALDLLEETSKDKRPYLHSRPVGLIVTAYGWQATGATLASLRTIVHALRGWPTPFGAGFNTLESRFAEDGTCSDSSAASSLALVAQQVMSFSCTDKNHS</sequence>
<dbReference type="Pfam" id="PF03358">
    <property type="entry name" value="FMN_red"/>
    <property type="match status" value="1"/>
</dbReference>
<dbReference type="RefSeq" id="WP_169907389.1">
    <property type="nucleotide sequence ID" value="NZ_JANCLL010000037.1"/>
</dbReference>
<name>A0ABT5RLX6_9PSED</name>
<evidence type="ECO:0000313" key="4">
    <source>
        <dbReference type="EMBL" id="MDD1946996.1"/>
    </source>
</evidence>
<protein>
    <submittedName>
        <fullName evidence="4">NAD(P)H-dependent oxidoreductase</fullName>
    </submittedName>
</protein>
<gene>
    <name evidence="4" type="ORF">NMG11_24550</name>
</gene>
<dbReference type="EMBL" id="JANCLL010000037">
    <property type="protein sequence ID" value="MDD1946996.1"/>
    <property type="molecule type" value="Genomic_DNA"/>
</dbReference>
<dbReference type="InterPro" id="IPR029039">
    <property type="entry name" value="Flavoprotein-like_sf"/>
</dbReference>
<dbReference type="PANTHER" id="PTHR30543">
    <property type="entry name" value="CHROMATE REDUCTASE"/>
    <property type="match status" value="1"/>
</dbReference>
<proteinExistence type="predicted"/>
<reference evidence="4" key="1">
    <citation type="submission" date="2022-07" db="EMBL/GenBank/DDBJ databases">
        <title>Draft genome of Pseudomonas carnis strain LP isolated from cheese.</title>
        <authorList>
            <person name="Wolfe B.E."/>
        </authorList>
    </citation>
    <scope>NUCLEOTIDE SEQUENCE</scope>
    <source>
        <strain evidence="4">LP</strain>
    </source>
</reference>
<evidence type="ECO:0000256" key="2">
    <source>
        <dbReference type="ARBA" id="ARBA00022643"/>
    </source>
</evidence>
<evidence type="ECO:0000313" key="5">
    <source>
        <dbReference type="Proteomes" id="UP001150614"/>
    </source>
</evidence>
<dbReference type="Proteomes" id="UP001150614">
    <property type="component" value="Unassembled WGS sequence"/>
</dbReference>
<dbReference type="Gene3D" id="3.40.50.360">
    <property type="match status" value="1"/>
</dbReference>
<dbReference type="InterPro" id="IPR050712">
    <property type="entry name" value="NAD(P)H-dep_reductase"/>
</dbReference>
<evidence type="ECO:0000259" key="3">
    <source>
        <dbReference type="Pfam" id="PF03358"/>
    </source>
</evidence>
<dbReference type="SUPFAM" id="SSF52218">
    <property type="entry name" value="Flavoproteins"/>
    <property type="match status" value="1"/>
</dbReference>
<comment type="caution">
    <text evidence="4">The sequence shown here is derived from an EMBL/GenBank/DDBJ whole genome shotgun (WGS) entry which is preliminary data.</text>
</comment>
<comment type="cofactor">
    <cofactor evidence="1">
        <name>FMN</name>
        <dbReference type="ChEBI" id="CHEBI:58210"/>
    </cofactor>
</comment>
<feature type="domain" description="NADPH-dependent FMN reductase-like" evidence="3">
    <location>
        <begin position="35"/>
        <end position="172"/>
    </location>
</feature>
<accession>A0ABT5RLX6</accession>
<keyword evidence="2" id="KW-0285">Flavoprotein</keyword>
<keyword evidence="2" id="KW-0288">FMN</keyword>
<dbReference type="InterPro" id="IPR005025">
    <property type="entry name" value="FMN_Rdtase-like_dom"/>
</dbReference>
<evidence type="ECO:0000256" key="1">
    <source>
        <dbReference type="ARBA" id="ARBA00001917"/>
    </source>
</evidence>